<dbReference type="InParanoid" id="A0A7C8IRU3"/>
<dbReference type="GO" id="GO:0005634">
    <property type="term" value="C:nucleus"/>
    <property type="evidence" value="ECO:0007669"/>
    <property type="project" value="InterPro"/>
</dbReference>
<dbReference type="Pfam" id="PF05859">
    <property type="entry name" value="Mis12"/>
    <property type="match status" value="1"/>
</dbReference>
<dbReference type="GO" id="GO:0005509">
    <property type="term" value="F:calcium ion binding"/>
    <property type="evidence" value="ECO:0007669"/>
    <property type="project" value="TreeGrafter"/>
</dbReference>
<protein>
    <recommendedName>
        <fullName evidence="1">Translationally-controlled tumor protein homolog</fullName>
    </recommendedName>
</protein>
<accession>A0A7C8IRU3</accession>
<dbReference type="PROSITE" id="PS51797">
    <property type="entry name" value="TCTP_3"/>
    <property type="match status" value="1"/>
</dbReference>
<dbReference type="AlphaFoldDB" id="A0A7C8IRU3"/>
<comment type="caution">
    <text evidence="5">The sequence shown here is derived from an EMBL/GenBank/DDBJ whole genome shotgun (WGS) entry which is preliminary data.</text>
</comment>
<name>A0A7C8IRU3_9PEZI</name>
<gene>
    <name evidence="5" type="ORF">GQX73_g8599</name>
</gene>
<feature type="region of interest" description="Disordered" evidence="3">
    <location>
        <begin position="527"/>
        <end position="564"/>
    </location>
</feature>
<dbReference type="PANTHER" id="PTHR11991:SF0">
    <property type="entry name" value="TRANSLATIONALLY-CONTROLLED TUMOR PROTEIN"/>
    <property type="match status" value="1"/>
</dbReference>
<sequence length="723" mass="77661">MIIFKDAISANKDELLSDSYDVKEVDGVIYEADCAMIEIGAVDVDTGANASAEEADEGLDDSAQKVNNIVHSFRLSPTSFDKASYGAYLKGYMKKVLAHLKEKNAPESEIDAFKKGAAVFSKKVLGSFKDWEFYTGESMDVDGMVVLLNYREDGVTPYVAVWKHGLEEMKLDLEYYSRFAAEVAEVAKGVLLPLTRPVLLLSGLANALKVVGKYLRRRVVSVVEGDVMSTTQSCCPWGELGAGAYDDDDDDDDDDDVAPVEGFIGAVVCLWVATCFGGGPKEDGSRSEDLGAATWFPWSEDTESQISRSCAMTTSFTSETELLTEHFGHPPVVSATSNILPTSLIDDIINSVNILAERALNSVEQGLLNAPPAALGFKAPKTQSQQDATATSLPPAEQAQAEVEAGTHQLETLLCASIDRNFDKFELYVLRNIFTVRPPELCNWIRLSHYDGLDFSSSPSATRNNNVNQSALKDAPTIESITALRRRLRESMRLNALLTAERARNETLLEDLRGLAGDVAIAAPQVKAESASPAQRGSAQADANATGCHGGGQGTTNDTSKREETKSPFAFLHQKGDLASSGGGAAPLATTAAFTLSQMQALRSLSTALSNVTPDLKLSSVSGADDEDGDPGAGGSRSWRRERAEYVEAATRRHLETMHGLELGKHGEVRDGEWQGPGRNLARGEVEGLERVVAMVGVDNHGTSSATGVSLSTLNKGERTDES</sequence>
<feature type="region of interest" description="Disordered" evidence="3">
    <location>
        <begin position="617"/>
        <end position="640"/>
    </location>
</feature>
<dbReference type="InterPro" id="IPR011323">
    <property type="entry name" value="Mss4/transl-control_tumour"/>
</dbReference>
<dbReference type="InterPro" id="IPR018105">
    <property type="entry name" value="Translational_control_tumour_p"/>
</dbReference>
<dbReference type="OrthoDB" id="1884855at2759"/>
<evidence type="ECO:0000259" key="4">
    <source>
        <dbReference type="PROSITE" id="PS51797"/>
    </source>
</evidence>
<dbReference type="EMBL" id="WUBL01000130">
    <property type="protein sequence ID" value="KAF2964962.1"/>
    <property type="molecule type" value="Genomic_DNA"/>
</dbReference>
<dbReference type="PRINTS" id="PR01653">
    <property type="entry name" value="TCTPROTEIN"/>
</dbReference>
<feature type="region of interest" description="Disordered" evidence="3">
    <location>
        <begin position="699"/>
        <end position="723"/>
    </location>
</feature>
<feature type="compositionally biased region" description="Polar residues" evidence="3">
    <location>
        <begin position="532"/>
        <end position="543"/>
    </location>
</feature>
<evidence type="ECO:0000313" key="5">
    <source>
        <dbReference type="EMBL" id="KAF2964962.1"/>
    </source>
</evidence>
<keyword evidence="6" id="KW-1185">Reference proteome</keyword>
<feature type="domain" description="TCTP" evidence="4">
    <location>
        <begin position="1"/>
        <end position="171"/>
    </location>
</feature>
<dbReference type="Pfam" id="PF00838">
    <property type="entry name" value="TCTP"/>
    <property type="match status" value="1"/>
</dbReference>
<dbReference type="FunFam" id="2.170.150.10:FF:000002">
    <property type="entry name" value="Translationally-controlled tumor protein homolog"/>
    <property type="match status" value="1"/>
</dbReference>
<evidence type="ECO:0000256" key="1">
    <source>
        <dbReference type="ARBA" id="ARBA00014759"/>
    </source>
</evidence>
<evidence type="ECO:0000256" key="3">
    <source>
        <dbReference type="SAM" id="MobiDB-lite"/>
    </source>
</evidence>
<dbReference type="SUPFAM" id="SSF51316">
    <property type="entry name" value="Mss4-like"/>
    <property type="match status" value="1"/>
</dbReference>
<dbReference type="GO" id="GO:0000278">
    <property type="term" value="P:mitotic cell cycle"/>
    <property type="evidence" value="ECO:0007669"/>
    <property type="project" value="InterPro"/>
</dbReference>
<dbReference type="InterPro" id="IPR018103">
    <property type="entry name" value="Translation_control_tumour_CS"/>
</dbReference>
<dbReference type="GO" id="GO:0000775">
    <property type="term" value="C:chromosome, centromeric region"/>
    <property type="evidence" value="ECO:0007669"/>
    <property type="project" value="InterPro"/>
</dbReference>
<dbReference type="PANTHER" id="PTHR11991">
    <property type="entry name" value="TRANSLATIONALLY CONTROLLED TUMOR PROTEIN-RELATED"/>
    <property type="match status" value="1"/>
</dbReference>
<dbReference type="Gene3D" id="2.170.150.10">
    <property type="entry name" value="Metal Binding Protein, Guanine Nucleotide Exchange Factor, Chain A"/>
    <property type="match status" value="1"/>
</dbReference>
<dbReference type="InterPro" id="IPR034737">
    <property type="entry name" value="TCTP"/>
</dbReference>
<proteinExistence type="inferred from homology"/>
<dbReference type="InterPro" id="IPR011057">
    <property type="entry name" value="Mss4-like_sf"/>
</dbReference>
<organism evidence="5 6">
    <name type="scientific">Xylaria multiplex</name>
    <dbReference type="NCBI Taxonomy" id="323545"/>
    <lineage>
        <taxon>Eukaryota</taxon>
        <taxon>Fungi</taxon>
        <taxon>Dikarya</taxon>
        <taxon>Ascomycota</taxon>
        <taxon>Pezizomycotina</taxon>
        <taxon>Sordariomycetes</taxon>
        <taxon>Xylariomycetidae</taxon>
        <taxon>Xylariales</taxon>
        <taxon>Xylariaceae</taxon>
        <taxon>Xylaria</taxon>
    </lineage>
</organism>
<reference evidence="5 6" key="1">
    <citation type="submission" date="2019-12" db="EMBL/GenBank/DDBJ databases">
        <title>Draft genome sequence of the ascomycete Xylaria multiplex DSM 110363.</title>
        <authorList>
            <person name="Buettner E."/>
            <person name="Kellner H."/>
        </authorList>
    </citation>
    <scope>NUCLEOTIDE SEQUENCE [LARGE SCALE GENOMIC DNA]</scope>
    <source>
        <strain evidence="5 6">DSM 110363</strain>
    </source>
</reference>
<dbReference type="InterPro" id="IPR008685">
    <property type="entry name" value="Centromere_Mis12"/>
</dbReference>
<evidence type="ECO:0000256" key="2">
    <source>
        <dbReference type="PROSITE-ProRule" id="PRU01133"/>
    </source>
</evidence>
<dbReference type="PROSITE" id="PS01003">
    <property type="entry name" value="TCTP_2"/>
    <property type="match status" value="1"/>
</dbReference>
<comment type="similarity">
    <text evidence="2">Belongs to the TCTP family.</text>
</comment>
<evidence type="ECO:0000313" key="6">
    <source>
        <dbReference type="Proteomes" id="UP000481858"/>
    </source>
</evidence>
<feature type="compositionally biased region" description="Polar residues" evidence="3">
    <location>
        <begin position="701"/>
        <end position="715"/>
    </location>
</feature>
<dbReference type="Proteomes" id="UP000481858">
    <property type="component" value="Unassembled WGS sequence"/>
</dbReference>
<dbReference type="GO" id="GO:0005737">
    <property type="term" value="C:cytoplasm"/>
    <property type="evidence" value="ECO:0007669"/>
    <property type="project" value="TreeGrafter"/>
</dbReference>